<evidence type="ECO:0000313" key="2">
    <source>
        <dbReference type="Proteomes" id="UP001218218"/>
    </source>
</evidence>
<organism evidence="1 2">
    <name type="scientific">Mycena albidolilacea</name>
    <dbReference type="NCBI Taxonomy" id="1033008"/>
    <lineage>
        <taxon>Eukaryota</taxon>
        <taxon>Fungi</taxon>
        <taxon>Dikarya</taxon>
        <taxon>Basidiomycota</taxon>
        <taxon>Agaricomycotina</taxon>
        <taxon>Agaricomycetes</taxon>
        <taxon>Agaricomycetidae</taxon>
        <taxon>Agaricales</taxon>
        <taxon>Marasmiineae</taxon>
        <taxon>Mycenaceae</taxon>
        <taxon>Mycena</taxon>
    </lineage>
</organism>
<dbReference type="EMBL" id="JARIHO010000069">
    <property type="protein sequence ID" value="KAJ7312860.1"/>
    <property type="molecule type" value="Genomic_DNA"/>
</dbReference>
<dbReference type="Gene3D" id="2.60.120.260">
    <property type="entry name" value="Galactose-binding domain-like"/>
    <property type="match status" value="1"/>
</dbReference>
<sequence>MPSANFTIDDTSPLIQYAGIWRAGNDTGDPLGHLRVALVAVPLVWTYTTFTFNGTQVYVYGAKRDNHGPYSITLDGTTVTFDGFSSTALWTTLFVSDALTEGLHTVTVTNQMRKSTNAYLDIDYASSRICPLLPIILKP</sequence>
<dbReference type="AlphaFoldDB" id="A0AAD7ECS9"/>
<protein>
    <submittedName>
        <fullName evidence="1">Uncharacterized protein</fullName>
    </submittedName>
</protein>
<name>A0AAD7ECS9_9AGAR</name>
<proteinExistence type="predicted"/>
<keyword evidence="2" id="KW-1185">Reference proteome</keyword>
<evidence type="ECO:0000313" key="1">
    <source>
        <dbReference type="EMBL" id="KAJ7312860.1"/>
    </source>
</evidence>
<accession>A0AAD7ECS9</accession>
<comment type="caution">
    <text evidence="1">The sequence shown here is derived from an EMBL/GenBank/DDBJ whole genome shotgun (WGS) entry which is preliminary data.</text>
</comment>
<gene>
    <name evidence="1" type="ORF">DFH08DRAFT_717257</name>
</gene>
<reference evidence="1" key="1">
    <citation type="submission" date="2023-03" db="EMBL/GenBank/DDBJ databases">
        <title>Massive genome expansion in bonnet fungi (Mycena s.s.) driven by repeated elements and novel gene families across ecological guilds.</title>
        <authorList>
            <consortium name="Lawrence Berkeley National Laboratory"/>
            <person name="Harder C.B."/>
            <person name="Miyauchi S."/>
            <person name="Viragh M."/>
            <person name="Kuo A."/>
            <person name="Thoen E."/>
            <person name="Andreopoulos B."/>
            <person name="Lu D."/>
            <person name="Skrede I."/>
            <person name="Drula E."/>
            <person name="Henrissat B."/>
            <person name="Morin E."/>
            <person name="Kohler A."/>
            <person name="Barry K."/>
            <person name="LaButti K."/>
            <person name="Morin E."/>
            <person name="Salamov A."/>
            <person name="Lipzen A."/>
            <person name="Mereny Z."/>
            <person name="Hegedus B."/>
            <person name="Baldrian P."/>
            <person name="Stursova M."/>
            <person name="Weitz H."/>
            <person name="Taylor A."/>
            <person name="Grigoriev I.V."/>
            <person name="Nagy L.G."/>
            <person name="Martin F."/>
            <person name="Kauserud H."/>
        </authorList>
    </citation>
    <scope>NUCLEOTIDE SEQUENCE</scope>
    <source>
        <strain evidence="1">CBHHK002</strain>
    </source>
</reference>
<dbReference type="Proteomes" id="UP001218218">
    <property type="component" value="Unassembled WGS sequence"/>
</dbReference>